<dbReference type="HOGENOM" id="CLU_039613_16_2_6"/>
<dbReference type="OrthoDB" id="9815676at2"/>
<sequence length="305" mass="34127">MDRLTAMQVFAEVAARKSFTAAADNLDMSRAMTTRYVNELESWLGARLLNRSTRRISLTEAGEACLLRCRQILDLTDDVEAVAGKRETEPYGLIRITTSVAFGQVHLAPVVAEYLKRYPKTRVDMQLLDRSVNLIEERIDLAIRTTNDLDPNLIARKLTDCRSAICASPQYLKERGAPKTPRELSEHNCLTYSHFGKSQWRFTHKKTGAVEAAEVTGNLSANEVLALTNACIAGAGIAMLPTYMVADYVRRGELSALLTDWEALRLGMFGVYQSRKHMPATLRTLLDFLVERFGDAPPWNDDILG</sequence>
<dbReference type="Gene3D" id="3.40.190.290">
    <property type="match status" value="1"/>
</dbReference>
<organism evidence="6 7">
    <name type="scientific">Hahella chejuensis (strain KCTC 2396)</name>
    <dbReference type="NCBI Taxonomy" id="349521"/>
    <lineage>
        <taxon>Bacteria</taxon>
        <taxon>Pseudomonadati</taxon>
        <taxon>Pseudomonadota</taxon>
        <taxon>Gammaproteobacteria</taxon>
        <taxon>Oceanospirillales</taxon>
        <taxon>Hahellaceae</taxon>
        <taxon>Hahella</taxon>
    </lineage>
</organism>
<dbReference type="AlphaFoldDB" id="Q2SMH3"/>
<accession>Q2SMH3</accession>
<dbReference type="InterPro" id="IPR036388">
    <property type="entry name" value="WH-like_DNA-bd_sf"/>
</dbReference>
<dbReference type="Proteomes" id="UP000000238">
    <property type="component" value="Chromosome"/>
</dbReference>
<reference evidence="6 7" key="1">
    <citation type="journal article" date="2005" name="Nucleic Acids Res.">
        <title>Genomic blueprint of Hahella chejuensis, a marine microbe producing an algicidal agent.</title>
        <authorList>
            <person name="Jeong H."/>
            <person name="Yim J.H."/>
            <person name="Lee C."/>
            <person name="Choi S.-H."/>
            <person name="Park Y.K."/>
            <person name="Yoon S.H."/>
            <person name="Hur C.-G."/>
            <person name="Kang H.-Y."/>
            <person name="Kim D."/>
            <person name="Lee H.H."/>
            <person name="Park K.H."/>
            <person name="Park S.-H."/>
            <person name="Park H.-S."/>
            <person name="Lee H.K."/>
            <person name="Oh T.K."/>
            <person name="Kim J.F."/>
        </authorList>
    </citation>
    <scope>NUCLEOTIDE SEQUENCE [LARGE SCALE GENOMIC DNA]</scope>
    <source>
        <strain evidence="6 7">KCTC 2396</strain>
    </source>
</reference>
<dbReference type="FunFam" id="1.10.10.10:FF:000001">
    <property type="entry name" value="LysR family transcriptional regulator"/>
    <property type="match status" value="1"/>
</dbReference>
<dbReference type="PANTHER" id="PTHR30537">
    <property type="entry name" value="HTH-TYPE TRANSCRIPTIONAL REGULATOR"/>
    <property type="match status" value="1"/>
</dbReference>
<dbReference type="SUPFAM" id="SSF46785">
    <property type="entry name" value="Winged helix' DNA-binding domain"/>
    <property type="match status" value="1"/>
</dbReference>
<dbReference type="GO" id="GO:0006351">
    <property type="term" value="P:DNA-templated transcription"/>
    <property type="evidence" value="ECO:0007669"/>
    <property type="project" value="TreeGrafter"/>
</dbReference>
<dbReference type="Pfam" id="PF03466">
    <property type="entry name" value="LysR_substrate"/>
    <property type="match status" value="1"/>
</dbReference>
<keyword evidence="4" id="KW-0804">Transcription</keyword>
<keyword evidence="7" id="KW-1185">Reference proteome</keyword>
<dbReference type="KEGG" id="hch:HCH_01283"/>
<evidence type="ECO:0000259" key="5">
    <source>
        <dbReference type="PROSITE" id="PS50931"/>
    </source>
</evidence>
<dbReference type="eggNOG" id="COG0583">
    <property type="taxonomic scope" value="Bacteria"/>
</dbReference>
<evidence type="ECO:0000313" key="6">
    <source>
        <dbReference type="EMBL" id="ABC28151.1"/>
    </source>
</evidence>
<feature type="domain" description="HTH lysR-type" evidence="5">
    <location>
        <begin position="1"/>
        <end position="59"/>
    </location>
</feature>
<dbReference type="InterPro" id="IPR058163">
    <property type="entry name" value="LysR-type_TF_proteobact-type"/>
</dbReference>
<dbReference type="CDD" id="cd08422">
    <property type="entry name" value="PBP2_CrgA_like"/>
    <property type="match status" value="1"/>
</dbReference>
<keyword evidence="3" id="KW-0238">DNA-binding</keyword>
<evidence type="ECO:0000256" key="2">
    <source>
        <dbReference type="ARBA" id="ARBA00023015"/>
    </source>
</evidence>
<keyword evidence="2" id="KW-0805">Transcription regulation</keyword>
<dbReference type="RefSeq" id="WP_011395224.1">
    <property type="nucleotide sequence ID" value="NC_007645.1"/>
</dbReference>
<dbReference type="PROSITE" id="PS50931">
    <property type="entry name" value="HTH_LYSR"/>
    <property type="match status" value="1"/>
</dbReference>
<dbReference type="GO" id="GO:0043565">
    <property type="term" value="F:sequence-specific DNA binding"/>
    <property type="evidence" value="ECO:0007669"/>
    <property type="project" value="TreeGrafter"/>
</dbReference>
<gene>
    <name evidence="6" type="ordered locus">HCH_01283</name>
</gene>
<evidence type="ECO:0000256" key="1">
    <source>
        <dbReference type="ARBA" id="ARBA00009437"/>
    </source>
</evidence>
<name>Q2SMH3_HAHCH</name>
<dbReference type="InterPro" id="IPR005119">
    <property type="entry name" value="LysR_subst-bd"/>
</dbReference>
<evidence type="ECO:0000313" key="7">
    <source>
        <dbReference type="Proteomes" id="UP000000238"/>
    </source>
</evidence>
<evidence type="ECO:0000256" key="3">
    <source>
        <dbReference type="ARBA" id="ARBA00023125"/>
    </source>
</evidence>
<dbReference type="EMBL" id="CP000155">
    <property type="protein sequence ID" value="ABC28151.1"/>
    <property type="molecule type" value="Genomic_DNA"/>
</dbReference>
<dbReference type="GO" id="GO:0003700">
    <property type="term" value="F:DNA-binding transcription factor activity"/>
    <property type="evidence" value="ECO:0007669"/>
    <property type="project" value="InterPro"/>
</dbReference>
<dbReference type="InterPro" id="IPR036390">
    <property type="entry name" value="WH_DNA-bd_sf"/>
</dbReference>
<dbReference type="SUPFAM" id="SSF53850">
    <property type="entry name" value="Periplasmic binding protein-like II"/>
    <property type="match status" value="1"/>
</dbReference>
<protein>
    <submittedName>
        <fullName evidence="6">Transcriptional regulator</fullName>
    </submittedName>
</protein>
<dbReference type="STRING" id="349521.HCH_01283"/>
<dbReference type="InterPro" id="IPR000847">
    <property type="entry name" value="LysR_HTH_N"/>
</dbReference>
<comment type="similarity">
    <text evidence="1">Belongs to the LysR transcriptional regulatory family.</text>
</comment>
<proteinExistence type="inferred from homology"/>
<evidence type="ECO:0000256" key="4">
    <source>
        <dbReference type="ARBA" id="ARBA00023163"/>
    </source>
</evidence>
<dbReference type="Gene3D" id="1.10.10.10">
    <property type="entry name" value="Winged helix-like DNA-binding domain superfamily/Winged helix DNA-binding domain"/>
    <property type="match status" value="1"/>
</dbReference>
<dbReference type="FunFam" id="3.40.190.290:FF:000001">
    <property type="entry name" value="Transcriptional regulator, LysR family"/>
    <property type="match status" value="1"/>
</dbReference>
<dbReference type="PANTHER" id="PTHR30537:SF35">
    <property type="entry name" value="TRANSCRIPTIONAL REGULATORY PROTEIN"/>
    <property type="match status" value="1"/>
</dbReference>
<dbReference type="Pfam" id="PF00126">
    <property type="entry name" value="HTH_1"/>
    <property type="match status" value="1"/>
</dbReference>